<protein>
    <submittedName>
        <fullName evidence="16">E3 ubiquitin-protein ligase ATL4</fullName>
    </submittedName>
</protein>
<accession>A0ABD1RUF9</accession>
<keyword evidence="17" id="KW-1185">Reference proteome</keyword>
<evidence type="ECO:0000313" key="17">
    <source>
        <dbReference type="Proteomes" id="UP001604336"/>
    </source>
</evidence>
<evidence type="ECO:0000259" key="15">
    <source>
        <dbReference type="PROSITE" id="PS50089"/>
    </source>
</evidence>
<feature type="transmembrane region" description="Helical" evidence="14">
    <location>
        <begin position="56"/>
        <end position="77"/>
    </location>
</feature>
<dbReference type="InterPro" id="IPR013083">
    <property type="entry name" value="Znf_RING/FYVE/PHD"/>
</dbReference>
<dbReference type="Proteomes" id="UP001604336">
    <property type="component" value="Unassembled WGS sequence"/>
</dbReference>
<keyword evidence="3" id="KW-0808">Transferase</keyword>
<keyword evidence="8" id="KW-0862">Zinc</keyword>
<dbReference type="Pfam" id="PF13639">
    <property type="entry name" value="zf-RING_2"/>
    <property type="match status" value="1"/>
</dbReference>
<keyword evidence="6 12" id="KW-0863">Zinc-finger</keyword>
<comment type="pathway">
    <text evidence="2">Protein modification; protein ubiquitination.</text>
</comment>
<keyword evidence="9 14" id="KW-1133">Transmembrane helix</keyword>
<evidence type="ECO:0000256" key="4">
    <source>
        <dbReference type="ARBA" id="ARBA00022692"/>
    </source>
</evidence>
<dbReference type="SMART" id="SM00184">
    <property type="entry name" value="RING"/>
    <property type="match status" value="1"/>
</dbReference>
<dbReference type="CDD" id="cd16461">
    <property type="entry name" value="RING-H2_EL5-like"/>
    <property type="match status" value="1"/>
</dbReference>
<proteinExistence type="inferred from homology"/>
<evidence type="ECO:0000256" key="8">
    <source>
        <dbReference type="ARBA" id="ARBA00022833"/>
    </source>
</evidence>
<dbReference type="AlphaFoldDB" id="A0ABD1RUF9"/>
<comment type="subcellular location">
    <subcellularLocation>
        <location evidence="1">Membrane</location>
        <topology evidence="1">Single-pass membrane protein</topology>
    </subcellularLocation>
</comment>
<comment type="caution">
    <text evidence="16">The sequence shown here is derived from an EMBL/GenBank/DDBJ whole genome shotgun (WGS) entry which is preliminary data.</text>
</comment>
<evidence type="ECO:0000256" key="2">
    <source>
        <dbReference type="ARBA" id="ARBA00004906"/>
    </source>
</evidence>
<dbReference type="PANTHER" id="PTHR45768">
    <property type="entry name" value="E3 UBIQUITIN-PROTEIN LIGASE RNF13-LIKE"/>
    <property type="match status" value="1"/>
</dbReference>
<comment type="similarity">
    <text evidence="11">Belongs to the RING-type zinc finger family. ATL subfamily.</text>
</comment>
<dbReference type="EMBL" id="JBFOLK010000008">
    <property type="protein sequence ID" value="KAL2491362.1"/>
    <property type="molecule type" value="Genomic_DNA"/>
</dbReference>
<evidence type="ECO:0000256" key="12">
    <source>
        <dbReference type="PROSITE-ProRule" id="PRU00175"/>
    </source>
</evidence>
<feature type="domain" description="RING-type" evidence="15">
    <location>
        <begin position="141"/>
        <end position="183"/>
    </location>
</feature>
<dbReference type="GO" id="GO:0016020">
    <property type="term" value="C:membrane"/>
    <property type="evidence" value="ECO:0007669"/>
    <property type="project" value="UniProtKB-SubCell"/>
</dbReference>
<evidence type="ECO:0000256" key="5">
    <source>
        <dbReference type="ARBA" id="ARBA00022723"/>
    </source>
</evidence>
<keyword evidence="7" id="KW-0833">Ubl conjugation pathway</keyword>
<gene>
    <name evidence="16" type="ORF">Adt_26990</name>
</gene>
<sequence>MSTFSTSPPPPPPPPPLILINGDSATPTAVINQIPQQQQPPYLDTSSTSPSSASSIVIVIIIIASAVIVSASIYLLLRLLSKRFHRSFRTFSAADDVVLRHDSADSNTNSSQYHVVSNNLLDSLPLFTFRSITGNLTAGDCAVCLSKFEPLDQLRLLPLCCHAFHAGCIDTWLVSNQTCPLCRSSVLPSDPEIMNKILLTETGGGNIDNNFENRNGSENGGSFRIEMGSISRRRGTEDTGGGGRRSYSIGSFEYIVDNGYEVSVGSTTHRRGLSDCTSVDKDSSIGVPVPEPSGEVLAGEISRGRSWLRDYVDRLGFHFCFLTVDLFQELRKILYREQPTERQCRRRRGSGGESRRRRNQRALSVAFRSLICKFLQTPGVILSSPYIKFSLKLHILLSTLYMSQFSLVDF</sequence>
<keyword evidence="4 14" id="KW-0812">Transmembrane</keyword>
<evidence type="ECO:0000256" key="13">
    <source>
        <dbReference type="SAM" id="MobiDB-lite"/>
    </source>
</evidence>
<dbReference type="PANTHER" id="PTHR45768:SF16">
    <property type="entry name" value="E3 UBIQUITIN-PROTEIN LIGASE ATL4"/>
    <property type="match status" value="1"/>
</dbReference>
<evidence type="ECO:0000256" key="10">
    <source>
        <dbReference type="ARBA" id="ARBA00023136"/>
    </source>
</evidence>
<dbReference type="Gene3D" id="3.30.40.10">
    <property type="entry name" value="Zinc/RING finger domain, C3HC4 (zinc finger)"/>
    <property type="match status" value="1"/>
</dbReference>
<organism evidence="16 17">
    <name type="scientific">Abeliophyllum distichum</name>
    <dbReference type="NCBI Taxonomy" id="126358"/>
    <lineage>
        <taxon>Eukaryota</taxon>
        <taxon>Viridiplantae</taxon>
        <taxon>Streptophyta</taxon>
        <taxon>Embryophyta</taxon>
        <taxon>Tracheophyta</taxon>
        <taxon>Spermatophyta</taxon>
        <taxon>Magnoliopsida</taxon>
        <taxon>eudicotyledons</taxon>
        <taxon>Gunneridae</taxon>
        <taxon>Pentapetalae</taxon>
        <taxon>asterids</taxon>
        <taxon>lamiids</taxon>
        <taxon>Lamiales</taxon>
        <taxon>Oleaceae</taxon>
        <taxon>Forsythieae</taxon>
        <taxon>Abeliophyllum</taxon>
    </lineage>
</organism>
<evidence type="ECO:0000256" key="6">
    <source>
        <dbReference type="ARBA" id="ARBA00022771"/>
    </source>
</evidence>
<evidence type="ECO:0000256" key="3">
    <source>
        <dbReference type="ARBA" id="ARBA00022679"/>
    </source>
</evidence>
<dbReference type="SUPFAM" id="SSF57850">
    <property type="entry name" value="RING/U-box"/>
    <property type="match status" value="1"/>
</dbReference>
<dbReference type="GO" id="GO:0016740">
    <property type="term" value="F:transferase activity"/>
    <property type="evidence" value="ECO:0007669"/>
    <property type="project" value="UniProtKB-KW"/>
</dbReference>
<evidence type="ECO:0000313" key="16">
    <source>
        <dbReference type="EMBL" id="KAL2491362.1"/>
    </source>
</evidence>
<keyword evidence="5" id="KW-0479">Metal-binding</keyword>
<evidence type="ECO:0000256" key="1">
    <source>
        <dbReference type="ARBA" id="ARBA00004167"/>
    </source>
</evidence>
<dbReference type="PROSITE" id="PS50089">
    <property type="entry name" value="ZF_RING_2"/>
    <property type="match status" value="1"/>
</dbReference>
<evidence type="ECO:0000256" key="11">
    <source>
        <dbReference type="ARBA" id="ARBA00024209"/>
    </source>
</evidence>
<evidence type="ECO:0000256" key="14">
    <source>
        <dbReference type="SAM" id="Phobius"/>
    </source>
</evidence>
<feature type="region of interest" description="Disordered" evidence="13">
    <location>
        <begin position="208"/>
        <end position="244"/>
    </location>
</feature>
<name>A0ABD1RUF9_9LAMI</name>
<evidence type="ECO:0000256" key="7">
    <source>
        <dbReference type="ARBA" id="ARBA00022786"/>
    </source>
</evidence>
<dbReference type="GO" id="GO:0008270">
    <property type="term" value="F:zinc ion binding"/>
    <property type="evidence" value="ECO:0007669"/>
    <property type="project" value="UniProtKB-KW"/>
</dbReference>
<keyword evidence="10 14" id="KW-0472">Membrane</keyword>
<evidence type="ECO:0000256" key="9">
    <source>
        <dbReference type="ARBA" id="ARBA00022989"/>
    </source>
</evidence>
<feature type="compositionally biased region" description="Polar residues" evidence="13">
    <location>
        <begin position="208"/>
        <end position="217"/>
    </location>
</feature>
<dbReference type="InterPro" id="IPR001841">
    <property type="entry name" value="Znf_RING"/>
</dbReference>
<reference evidence="17" key="1">
    <citation type="submission" date="2024-07" db="EMBL/GenBank/DDBJ databases">
        <title>Two chromosome-level genome assemblies of Korean endemic species Abeliophyllum distichum and Forsythia ovata (Oleaceae).</title>
        <authorList>
            <person name="Jang H."/>
        </authorList>
    </citation>
    <scope>NUCLEOTIDE SEQUENCE [LARGE SCALE GENOMIC DNA]</scope>
</reference>